<evidence type="ECO:0000313" key="10">
    <source>
        <dbReference type="EMBL" id="MBR9652579.1"/>
    </source>
</evidence>
<dbReference type="PANTHER" id="PTHR30572">
    <property type="entry name" value="MEMBRANE COMPONENT OF TRANSPORTER-RELATED"/>
    <property type="match status" value="1"/>
</dbReference>
<dbReference type="PANTHER" id="PTHR30572:SF4">
    <property type="entry name" value="ABC TRANSPORTER PERMEASE YTRF"/>
    <property type="match status" value="1"/>
</dbReference>
<keyword evidence="2" id="KW-1003">Cell membrane</keyword>
<feature type="transmembrane region" description="Helical" evidence="7">
    <location>
        <begin position="324"/>
        <end position="348"/>
    </location>
</feature>
<evidence type="ECO:0000256" key="2">
    <source>
        <dbReference type="ARBA" id="ARBA00022475"/>
    </source>
</evidence>
<evidence type="ECO:0000256" key="7">
    <source>
        <dbReference type="SAM" id="Phobius"/>
    </source>
</evidence>
<keyword evidence="3 7" id="KW-0812">Transmembrane</keyword>
<dbReference type="RefSeq" id="WP_212702198.1">
    <property type="nucleotide sequence ID" value="NZ_JADMKU010000016.1"/>
</dbReference>
<reference evidence="10 11" key="1">
    <citation type="journal article" date="2021" name="Arch. Microbiol.">
        <title>Thalassobius aquimarinus sp. nov., isolated from the Sea of Japan seashore.</title>
        <authorList>
            <person name="Kurilenko V.V."/>
            <person name="Romanenko L.A."/>
            <person name="Chernysheva N.Y."/>
            <person name="Velansky P.V."/>
            <person name="Tekutyeva L.A."/>
            <person name="Isaeva M.P."/>
            <person name="Mikhailov V.V."/>
        </authorList>
    </citation>
    <scope>NUCLEOTIDE SEQUENCE [LARGE SCALE GENOMIC DNA]</scope>
    <source>
        <strain evidence="10 11">KMM 8518</strain>
    </source>
</reference>
<feature type="domain" description="MacB-like periplasmic core" evidence="9">
    <location>
        <begin position="20"/>
        <end position="242"/>
    </location>
</feature>
<evidence type="ECO:0000256" key="4">
    <source>
        <dbReference type="ARBA" id="ARBA00022989"/>
    </source>
</evidence>
<organism evidence="10 11">
    <name type="scientific">Thalassovita aquimarina</name>
    <dbReference type="NCBI Taxonomy" id="2785917"/>
    <lineage>
        <taxon>Bacteria</taxon>
        <taxon>Pseudomonadati</taxon>
        <taxon>Pseudomonadota</taxon>
        <taxon>Alphaproteobacteria</taxon>
        <taxon>Rhodobacterales</taxon>
        <taxon>Roseobacteraceae</taxon>
        <taxon>Thalassovita</taxon>
    </lineage>
</organism>
<dbReference type="Pfam" id="PF12704">
    <property type="entry name" value="MacB_PCD"/>
    <property type="match status" value="1"/>
</dbReference>
<evidence type="ECO:0000259" key="9">
    <source>
        <dbReference type="Pfam" id="PF12704"/>
    </source>
</evidence>
<keyword evidence="5 7" id="KW-0472">Membrane</keyword>
<comment type="subcellular location">
    <subcellularLocation>
        <location evidence="1">Cell membrane</location>
        <topology evidence="1">Multi-pass membrane protein</topology>
    </subcellularLocation>
</comment>
<dbReference type="Pfam" id="PF02687">
    <property type="entry name" value="FtsX"/>
    <property type="match status" value="1"/>
</dbReference>
<dbReference type="InterPro" id="IPR025857">
    <property type="entry name" value="MacB_PCD"/>
</dbReference>
<gene>
    <name evidence="10" type="ORF">IT775_15780</name>
</gene>
<protein>
    <submittedName>
        <fullName evidence="10">ABC transporter permease</fullName>
    </submittedName>
</protein>
<dbReference type="InterPro" id="IPR003838">
    <property type="entry name" value="ABC3_permease_C"/>
</dbReference>
<comment type="similarity">
    <text evidence="6">Belongs to the ABC-4 integral membrane protein family.</text>
</comment>
<dbReference type="Proteomes" id="UP001195941">
    <property type="component" value="Unassembled WGS sequence"/>
</dbReference>
<feature type="transmembrane region" description="Helical" evidence="7">
    <location>
        <begin position="21"/>
        <end position="40"/>
    </location>
</feature>
<evidence type="ECO:0000256" key="1">
    <source>
        <dbReference type="ARBA" id="ARBA00004651"/>
    </source>
</evidence>
<feature type="transmembrane region" description="Helical" evidence="7">
    <location>
        <begin position="368"/>
        <end position="386"/>
    </location>
</feature>
<feature type="domain" description="ABC3 transporter permease C-terminal" evidence="8">
    <location>
        <begin position="283"/>
        <end position="396"/>
    </location>
</feature>
<evidence type="ECO:0000256" key="6">
    <source>
        <dbReference type="ARBA" id="ARBA00038076"/>
    </source>
</evidence>
<name>A0ABS5HUB7_9RHOB</name>
<evidence type="ECO:0000313" key="11">
    <source>
        <dbReference type="Proteomes" id="UP001195941"/>
    </source>
</evidence>
<evidence type="ECO:0000259" key="8">
    <source>
        <dbReference type="Pfam" id="PF02687"/>
    </source>
</evidence>
<comment type="caution">
    <text evidence="10">The sequence shown here is derived from an EMBL/GenBank/DDBJ whole genome shotgun (WGS) entry which is preliminary data.</text>
</comment>
<keyword evidence="4 7" id="KW-1133">Transmembrane helix</keyword>
<keyword evidence="11" id="KW-1185">Reference proteome</keyword>
<sequence length="402" mass="42839">MFWETVKLAVQAILRNPMRSFLTVLGVVIGVAAVITMVTLGRGSTAQVTEDIEKLGANLLMLTPGQARFGPSANTNTARAFDERDIDTIIDQLASVETAAPTTSSSMVAVFGNVNYRTQVTGTTMNYLQTTDWAITQGRGFTRAEEDSGKQVCILGDTLRAELFGSADAVGETIRLGTLSCNVVGVLEAKGASSFGTDQDDIVIVPFRTFARRIAGTSDVRLVFIAVRDGFSTDRATDDLTALLREMRRIGPGEEDDFSIRGMEEMASMLTGITDVLTGLLSTVAAVSLLVGGIGIMNIMLVSVTERTREIGIRMAVGAQARQVLMQFLVEAVVLSGLGGVIGVVLGLAFGALGSNMLNVPFVIDPQIVLIAFAFSVLVGVVFGYFPARRAAQMDPIEALRH</sequence>
<accession>A0ABS5HUB7</accession>
<dbReference type="InterPro" id="IPR050250">
    <property type="entry name" value="Macrolide_Exporter_MacB"/>
</dbReference>
<feature type="transmembrane region" description="Helical" evidence="7">
    <location>
        <begin position="276"/>
        <end position="303"/>
    </location>
</feature>
<dbReference type="EMBL" id="JADMKU010000016">
    <property type="protein sequence ID" value="MBR9652579.1"/>
    <property type="molecule type" value="Genomic_DNA"/>
</dbReference>
<proteinExistence type="inferred from homology"/>
<evidence type="ECO:0000256" key="5">
    <source>
        <dbReference type="ARBA" id="ARBA00023136"/>
    </source>
</evidence>
<evidence type="ECO:0000256" key="3">
    <source>
        <dbReference type="ARBA" id="ARBA00022692"/>
    </source>
</evidence>